<protein>
    <submittedName>
        <fullName evidence="1">Uncharacterized protein</fullName>
    </submittedName>
</protein>
<reference evidence="2" key="1">
    <citation type="submission" date="2016-09" db="EMBL/GenBank/DDBJ databases">
        <authorList>
            <person name="Guldener U."/>
        </authorList>
    </citation>
    <scope>NUCLEOTIDE SEQUENCE [LARGE SCALE GENOMIC DNA]</scope>
    <source>
        <strain evidence="2">V64-1</strain>
    </source>
</reference>
<dbReference type="Proteomes" id="UP000219369">
    <property type="component" value="Unassembled WGS sequence"/>
</dbReference>
<proteinExistence type="predicted"/>
<evidence type="ECO:0000313" key="2">
    <source>
        <dbReference type="Proteomes" id="UP000219369"/>
    </source>
</evidence>
<organism evidence="1 2">
    <name type="scientific">Fusarium oxysporum</name>
    <name type="common">Fusarium vascular wilt</name>
    <dbReference type="NCBI Taxonomy" id="5507"/>
    <lineage>
        <taxon>Eukaryota</taxon>
        <taxon>Fungi</taxon>
        <taxon>Dikarya</taxon>
        <taxon>Ascomycota</taxon>
        <taxon>Pezizomycotina</taxon>
        <taxon>Sordariomycetes</taxon>
        <taxon>Hypocreomycetidae</taxon>
        <taxon>Hypocreales</taxon>
        <taxon>Nectriaceae</taxon>
        <taxon>Fusarium</taxon>
        <taxon>Fusarium oxysporum species complex</taxon>
    </lineage>
</organism>
<dbReference type="VEuPathDB" id="FungiDB:FOC1_g10000396"/>
<accession>A0A2H3TV45</accession>
<evidence type="ECO:0000313" key="1">
    <source>
        <dbReference type="EMBL" id="SCO92488.1"/>
    </source>
</evidence>
<name>A0A2H3TV45_FUSOX</name>
<dbReference type="VEuPathDB" id="FungiDB:FOMG_17184"/>
<sequence>MVLRNPQTRPFRSLELPQPVGLPQVRYGLGFGQTLEQYGYCWIEPRINWALLKFLPYITDSVLFGNGTLHQRFMKYGGHVRHSFDLSRRADLGLEWLRRYPREDAITDQIVSWLCHICLQQMMADVLHSIQGDLRPAVRTTILDDHVQFCRKGLSAALVNGQVVSDVETPAEAIIASSTPGHQIPDSVSNIVVDTALKTSPQVENSEPHPIEHLARELARQLVKFQGYFNDYHLAT</sequence>
<dbReference type="OrthoDB" id="5369347at2759"/>
<gene>
    <name evidence="1" type="ORF">FRV6_16616</name>
</gene>
<dbReference type="EMBL" id="FMJY01000011">
    <property type="protein sequence ID" value="SCO92488.1"/>
    <property type="molecule type" value="Genomic_DNA"/>
</dbReference>
<dbReference type="AlphaFoldDB" id="A0A2H3TV45"/>